<evidence type="ECO:0000313" key="1">
    <source>
        <dbReference type="EMBL" id="KAJ3553932.1"/>
    </source>
</evidence>
<reference evidence="1" key="1">
    <citation type="submission" date="2022-07" db="EMBL/GenBank/DDBJ databases">
        <title>Genome Sequence of Phlebia brevispora.</title>
        <authorList>
            <person name="Buettner E."/>
        </authorList>
    </citation>
    <scope>NUCLEOTIDE SEQUENCE</scope>
    <source>
        <strain evidence="1">MPL23</strain>
    </source>
</reference>
<accession>A0ACC1T5T8</accession>
<organism evidence="1 2">
    <name type="scientific">Phlebia brevispora</name>
    <dbReference type="NCBI Taxonomy" id="194682"/>
    <lineage>
        <taxon>Eukaryota</taxon>
        <taxon>Fungi</taxon>
        <taxon>Dikarya</taxon>
        <taxon>Basidiomycota</taxon>
        <taxon>Agaricomycotina</taxon>
        <taxon>Agaricomycetes</taxon>
        <taxon>Polyporales</taxon>
        <taxon>Meruliaceae</taxon>
        <taxon>Phlebia</taxon>
    </lineage>
</organism>
<name>A0ACC1T5T8_9APHY</name>
<gene>
    <name evidence="1" type="ORF">NM688_g3361</name>
</gene>
<dbReference type="EMBL" id="JANHOG010000482">
    <property type="protein sequence ID" value="KAJ3553932.1"/>
    <property type="molecule type" value="Genomic_DNA"/>
</dbReference>
<comment type="caution">
    <text evidence="1">The sequence shown here is derived from an EMBL/GenBank/DDBJ whole genome shotgun (WGS) entry which is preliminary data.</text>
</comment>
<proteinExistence type="predicted"/>
<protein>
    <submittedName>
        <fullName evidence="1">Uncharacterized protein</fullName>
    </submittedName>
</protein>
<dbReference type="Proteomes" id="UP001148662">
    <property type="component" value="Unassembled WGS sequence"/>
</dbReference>
<evidence type="ECO:0000313" key="2">
    <source>
        <dbReference type="Proteomes" id="UP001148662"/>
    </source>
</evidence>
<sequence>MPLELVILVLGHLRDDKAALTKCSQICRSWVPLAYQHLFRVITVKKSHIGLRHAMDKLLTRLRIAPYLKSYIQELTLTGDELAPAYHQMLYAHDLVMLLGELSALRVFRISHAYIACAPLCDSWALPKCNKKLAKLVVSSLTAPTGSLTLAQVIGLFSWIQELRLENFAGHPLNHAFFHSKENGAGIMAKDSARPCVNSVVIKNCCPSIAGVALWSLRTLGGISSLKGMSLHSLDLETLTILDDLIHSSNLSLHNLELNLLRLPLSWDMHELQYEFNIPAISSHASLESLHFTMMIWMHDIHAAKARILWRSFATLLLDVAQTIREVHITLHTAELRTISVAPTTQLMGLSRLSLLEWSLLDRAISQSPLLESVVVKVVNGDPDSRESSAWLGDEVQDLLRSRLSRRAITTVHVVKTKVQH</sequence>
<keyword evidence="2" id="KW-1185">Reference proteome</keyword>